<feature type="coiled-coil region" evidence="1">
    <location>
        <begin position="75"/>
        <end position="216"/>
    </location>
</feature>
<dbReference type="RefSeq" id="WP_273878466.1">
    <property type="nucleotide sequence ID" value="NZ_JAMDHA010000059.1"/>
</dbReference>
<evidence type="ECO:0000313" key="3">
    <source>
        <dbReference type="Proteomes" id="UP001148185"/>
    </source>
</evidence>
<name>A0A9X4C7M0_9PSED</name>
<dbReference type="AlphaFoldDB" id="A0A9X4C7M0"/>
<keyword evidence="1" id="KW-0175">Coiled coil</keyword>
<proteinExistence type="predicted"/>
<evidence type="ECO:0008006" key="4">
    <source>
        <dbReference type="Google" id="ProtNLM"/>
    </source>
</evidence>
<keyword evidence="3" id="KW-1185">Reference proteome</keyword>
<organism evidence="2 3">
    <name type="scientific">Pseudomonas shahriarae</name>
    <dbReference type="NCBI Taxonomy" id="2745512"/>
    <lineage>
        <taxon>Bacteria</taxon>
        <taxon>Pseudomonadati</taxon>
        <taxon>Pseudomonadota</taxon>
        <taxon>Gammaproteobacteria</taxon>
        <taxon>Pseudomonadales</taxon>
        <taxon>Pseudomonadaceae</taxon>
        <taxon>Pseudomonas</taxon>
    </lineage>
</organism>
<comment type="caution">
    <text evidence="2">The sequence shown here is derived from an EMBL/GenBank/DDBJ whole genome shotgun (WGS) entry which is preliminary data.</text>
</comment>
<evidence type="ECO:0000313" key="2">
    <source>
        <dbReference type="EMBL" id="MDD1011637.1"/>
    </source>
</evidence>
<sequence>MRESPISTQDIVDAGNSILADGRAVNGYSLRNAIGSGRADRLIRIWTEHVELNGSSAAGSISIPVRAQSLISSYVKRQEASVNQLLQELAVVLNEAAQSAALEEIDSLKASVEQQRNALLDADLLIDRLEQTNQDLENQLVVERDNSDQMRTALARMEDQARKDSSALDVLNSQLQEAQEQASSLHESLEDEKMVLGRTQDEVLRLEERVAGLVEKSKQQDAALLDARRDAQASREREATVNGQILQLQRDRDVDVELITRLRLEVGTAATRVSQSEAEANAYKGQLAQLNDRVGGLLSTTGPGGSHE</sequence>
<accession>A0A9X4C7M0</accession>
<gene>
    <name evidence="2" type="ORF">M5G27_29715</name>
</gene>
<evidence type="ECO:0000256" key="1">
    <source>
        <dbReference type="SAM" id="Coils"/>
    </source>
</evidence>
<protein>
    <recommendedName>
        <fullName evidence="4">Replication region DNA-binding N-term</fullName>
    </recommendedName>
</protein>
<dbReference type="EMBL" id="JAMDHA010000059">
    <property type="protein sequence ID" value="MDD1011637.1"/>
    <property type="molecule type" value="Genomic_DNA"/>
</dbReference>
<reference evidence="2 3" key="1">
    <citation type="submission" date="2022-05" db="EMBL/GenBank/DDBJ databases">
        <title>Novel Pseudomonas spp. Isolated from a Rainbow Trout Aquaculture Facility.</title>
        <authorList>
            <person name="Testerman T."/>
            <person name="Graf J."/>
        </authorList>
    </citation>
    <scope>NUCLEOTIDE SEQUENCE [LARGE SCALE GENOMIC DNA]</scope>
    <source>
        <strain evidence="2 3">ID1042</strain>
    </source>
</reference>
<dbReference type="Proteomes" id="UP001148185">
    <property type="component" value="Unassembled WGS sequence"/>
</dbReference>